<evidence type="ECO:0000313" key="5">
    <source>
        <dbReference type="EMBL" id="BAP58382.1"/>
    </source>
</evidence>
<dbReference type="NCBIfam" id="NF008018">
    <property type="entry name" value="PRK10748.1"/>
    <property type="match status" value="1"/>
</dbReference>
<gene>
    <name evidence="5" type="primary">yigB</name>
    <name evidence="5" type="ORF">TGUWTKB_1240</name>
</gene>
<dbReference type="KEGG" id="sbw:TGUWTKB_1240"/>
<dbReference type="GO" id="GO:0046872">
    <property type="term" value="F:metal ion binding"/>
    <property type="evidence" value="ECO:0007669"/>
    <property type="project" value="UniProtKB-KW"/>
</dbReference>
<keyword evidence="6" id="KW-1185">Reference proteome</keyword>
<evidence type="ECO:0000256" key="3">
    <source>
        <dbReference type="ARBA" id="ARBA00022801"/>
    </source>
</evidence>
<dbReference type="Proteomes" id="UP000031627">
    <property type="component" value="Chromosome"/>
</dbReference>
<dbReference type="SFLD" id="SFLDS00003">
    <property type="entry name" value="Haloacid_Dehalogenase"/>
    <property type="match status" value="1"/>
</dbReference>
<dbReference type="STRING" id="1410383.TGUWTKB_1240"/>
<evidence type="ECO:0000313" key="6">
    <source>
        <dbReference type="Proteomes" id="UP000031627"/>
    </source>
</evidence>
<dbReference type="OrthoDB" id="367448at2"/>
<dbReference type="PANTHER" id="PTHR46470">
    <property type="entry name" value="N-ACYLNEURAMINATE-9-PHOSPHATASE"/>
    <property type="match status" value="1"/>
</dbReference>
<dbReference type="SUPFAM" id="SSF56784">
    <property type="entry name" value="HAD-like"/>
    <property type="match status" value="1"/>
</dbReference>
<dbReference type="SFLD" id="SFLDG01129">
    <property type="entry name" value="C1.5:_HAD__Beta-PGM__Phosphata"/>
    <property type="match status" value="1"/>
</dbReference>
<dbReference type="HOGENOM" id="CLU_045011_8_2_6"/>
<dbReference type="InterPro" id="IPR006439">
    <property type="entry name" value="HAD-SF_hydro_IA"/>
</dbReference>
<evidence type="ECO:0000256" key="1">
    <source>
        <dbReference type="ARBA" id="ARBA00001946"/>
    </source>
</evidence>
<dbReference type="AlphaFoldDB" id="A0A090APZ9"/>
<dbReference type="InterPro" id="IPR023214">
    <property type="entry name" value="HAD_sf"/>
</dbReference>
<dbReference type="EMBL" id="AP014521">
    <property type="protein sequence ID" value="BAP58382.1"/>
    <property type="molecule type" value="Genomic_DNA"/>
</dbReference>
<dbReference type="PANTHER" id="PTHR46470:SF4">
    <property type="entry name" value="5-AMINO-6-(5-PHOSPHO-D-RIBITYLAMINO)URACIL PHOSPHATASE YIGB"/>
    <property type="match status" value="1"/>
</dbReference>
<dbReference type="Gene3D" id="3.40.50.1000">
    <property type="entry name" value="HAD superfamily/HAD-like"/>
    <property type="match status" value="1"/>
</dbReference>
<dbReference type="RefSeq" id="WP_041062497.1">
    <property type="nucleotide sequence ID" value="NZ_AP014521.1"/>
</dbReference>
<dbReference type="Gene3D" id="1.20.120.1600">
    <property type="match status" value="1"/>
</dbReference>
<dbReference type="GO" id="GO:0016787">
    <property type="term" value="F:hydrolase activity"/>
    <property type="evidence" value="ECO:0007669"/>
    <property type="project" value="UniProtKB-KW"/>
</dbReference>
<dbReference type="NCBIfam" id="TIGR01549">
    <property type="entry name" value="HAD-SF-IA-v1"/>
    <property type="match status" value="1"/>
</dbReference>
<name>A0A090APZ9_9ENTR</name>
<organism evidence="5 6">
    <name type="scientific">Candidatus Tachikawaea gelatinosa</name>
    <dbReference type="NCBI Taxonomy" id="1410383"/>
    <lineage>
        <taxon>Bacteria</taxon>
        <taxon>Pseudomonadati</taxon>
        <taxon>Pseudomonadota</taxon>
        <taxon>Gammaproteobacteria</taxon>
        <taxon>Enterobacterales</taxon>
        <taxon>Enterobacteriaceae</taxon>
        <taxon>Candidatus Tachikawaea</taxon>
    </lineage>
</organism>
<reference evidence="6" key="1">
    <citation type="submission" date="2013-11" db="EMBL/GenBank/DDBJ databases">
        <title>Symbiont-containing voluminous jelly as an extraordinary maternal gift for overwintering insect nymphs.</title>
        <authorList>
            <person name="Kaiwa N."/>
            <person name="Hosokawa T."/>
            <person name="Nikoh N."/>
            <person name="Meng X.Y."/>
            <person name="Tanahashi M."/>
            <person name="Moriyama M."/>
            <person name="Maeda T."/>
            <person name="Yamaguchi K."/>
            <person name="Shigenobu S."/>
            <person name="Ito M."/>
            <person name="Fukatsu T."/>
        </authorList>
    </citation>
    <scope>NUCLEOTIDE SEQUENCE [LARGE SCALE GENOMIC DNA]</scope>
    <source>
        <strain evidence="6">UwTKB</strain>
    </source>
</reference>
<protein>
    <submittedName>
        <fullName evidence="5">Uncharacterized HAD-hydrolase MTH_209</fullName>
    </submittedName>
</protein>
<dbReference type="GO" id="GO:0009231">
    <property type="term" value="P:riboflavin biosynthetic process"/>
    <property type="evidence" value="ECO:0007669"/>
    <property type="project" value="TreeGrafter"/>
</dbReference>
<evidence type="ECO:0000256" key="4">
    <source>
        <dbReference type="ARBA" id="ARBA00022842"/>
    </source>
</evidence>
<dbReference type="Pfam" id="PF00702">
    <property type="entry name" value="Hydrolase"/>
    <property type="match status" value="1"/>
</dbReference>
<evidence type="ECO:0000256" key="2">
    <source>
        <dbReference type="ARBA" id="ARBA00022723"/>
    </source>
</evidence>
<proteinExistence type="predicted"/>
<reference evidence="5 6" key="2">
    <citation type="journal article" date="2014" name="Curr. Biol.">
        <title>Symbiont-Supplemented Maternal Investment Underpinning Host's Ecological Adaptation.</title>
        <authorList>
            <person name="Kaiwa N."/>
            <person name="Hosokawa T."/>
            <person name="Nikoh N."/>
            <person name="Tanahashi M."/>
            <person name="Moriyama M."/>
            <person name="Meng X.Y."/>
            <person name="Maeda T."/>
            <person name="Yamaguchi K."/>
            <person name="Shigenobu S."/>
            <person name="Ito M."/>
            <person name="Fukatsu T."/>
        </authorList>
    </citation>
    <scope>NUCLEOTIDE SEQUENCE [LARGE SCALE GENOMIC DNA]</scope>
    <source>
        <strain evidence="5 6">UwTKB</strain>
    </source>
</reference>
<keyword evidence="3 5" id="KW-0378">Hydrolase</keyword>
<comment type="cofactor">
    <cofactor evidence="1">
        <name>Mg(2+)</name>
        <dbReference type="ChEBI" id="CHEBI:18420"/>
    </cofactor>
</comment>
<dbReference type="InterPro" id="IPR036412">
    <property type="entry name" value="HAD-like_sf"/>
</dbReference>
<keyword evidence="2" id="KW-0479">Metal-binding</keyword>
<sequence>MKFYRSIRPIYAITFDLDDTLYDNHSVICKTINESHIALQKYHPLLKNFTKKEYQKLRKNILKKEPEIYHNVTEWRLRSLELAMLNVGFLPHLAKNGAKKIMSVFSYWRNKIKISENVHITLSKLMNNFPLVAITNGNVQLKKIGIENYFKFILYAGLNGRSKPYEDMYKLASYRLKINIKNILHVGDDLIADIFGSIKSGMQSCWINNKKENLIKINSVRLLPHMEISKLDSLISLI</sequence>
<dbReference type="InterPro" id="IPR051400">
    <property type="entry name" value="HAD-like_hydrolase"/>
</dbReference>
<keyword evidence="4" id="KW-0460">Magnesium</keyword>
<accession>A0A090APZ9</accession>